<name>A0A4W5JBZ6_9TELE</name>
<dbReference type="Proteomes" id="UP000314982">
    <property type="component" value="Unassembled WGS sequence"/>
</dbReference>
<dbReference type="Gene3D" id="3.10.250.10">
    <property type="entry name" value="SRCR-like domain"/>
    <property type="match status" value="2"/>
</dbReference>
<dbReference type="PROSITE" id="PS50287">
    <property type="entry name" value="SRCR_2"/>
    <property type="match status" value="2"/>
</dbReference>
<dbReference type="AlphaFoldDB" id="A0A4W5JBZ6"/>
<keyword evidence="6" id="KW-1185">Reference proteome</keyword>
<sequence>MCLCVCLSVCVYLSVCICLSVSVCLSVCLSVCVCPSLSPCSFSGRARSSALSPRGGVVRMHWRAVHCQGEEPDVLQCPSVPWNGGECPHAAAVTCTPLEVVAVVPVRLVGGASAWEGRVEVFHGGVWGSVCDDQWDESDVEVVCRQLGLG</sequence>
<dbReference type="InterPro" id="IPR001190">
    <property type="entry name" value="SRCR"/>
</dbReference>
<organism evidence="5 6">
    <name type="scientific">Hucho hucho</name>
    <name type="common">huchen</name>
    <dbReference type="NCBI Taxonomy" id="62062"/>
    <lineage>
        <taxon>Eukaryota</taxon>
        <taxon>Metazoa</taxon>
        <taxon>Chordata</taxon>
        <taxon>Craniata</taxon>
        <taxon>Vertebrata</taxon>
        <taxon>Euteleostomi</taxon>
        <taxon>Actinopterygii</taxon>
        <taxon>Neopterygii</taxon>
        <taxon>Teleostei</taxon>
        <taxon>Protacanthopterygii</taxon>
        <taxon>Salmoniformes</taxon>
        <taxon>Salmonidae</taxon>
        <taxon>Salmoninae</taxon>
        <taxon>Hucho</taxon>
    </lineage>
</organism>
<feature type="domain" description="SRCR" evidence="4">
    <location>
        <begin position="106"/>
        <end position="150"/>
    </location>
</feature>
<keyword evidence="3" id="KW-0732">Signal</keyword>
<evidence type="ECO:0000256" key="2">
    <source>
        <dbReference type="PROSITE-ProRule" id="PRU00196"/>
    </source>
</evidence>
<dbReference type="GO" id="GO:0031638">
    <property type="term" value="P:zymogen activation"/>
    <property type="evidence" value="ECO:0007669"/>
    <property type="project" value="TreeGrafter"/>
</dbReference>
<feature type="chain" id="PRO_5021369887" description="SRCR domain-containing protein" evidence="3">
    <location>
        <begin position="19"/>
        <end position="150"/>
    </location>
</feature>
<reference evidence="5" key="3">
    <citation type="submission" date="2025-09" db="UniProtKB">
        <authorList>
            <consortium name="Ensembl"/>
        </authorList>
    </citation>
    <scope>IDENTIFICATION</scope>
</reference>
<comment type="caution">
    <text evidence="2">Lacks conserved residue(s) required for the propagation of feature annotation.</text>
</comment>
<dbReference type="STRING" id="62062.ENSHHUP00000001963"/>
<proteinExistence type="predicted"/>
<reference evidence="6" key="1">
    <citation type="submission" date="2018-06" db="EMBL/GenBank/DDBJ databases">
        <title>Genome assembly of Danube salmon.</title>
        <authorList>
            <person name="Macqueen D.J."/>
            <person name="Gundappa M.K."/>
        </authorList>
    </citation>
    <scope>NUCLEOTIDE SEQUENCE [LARGE SCALE GENOMIC DNA]</scope>
</reference>
<evidence type="ECO:0000256" key="3">
    <source>
        <dbReference type="SAM" id="SignalP"/>
    </source>
</evidence>
<protein>
    <recommendedName>
        <fullName evidence="4">SRCR domain-containing protein</fullName>
    </recommendedName>
</protein>
<dbReference type="PRINTS" id="PR00258">
    <property type="entry name" value="SPERACTRCPTR"/>
</dbReference>
<dbReference type="GO" id="GO:0004252">
    <property type="term" value="F:serine-type endopeptidase activity"/>
    <property type="evidence" value="ECO:0007669"/>
    <property type="project" value="TreeGrafter"/>
</dbReference>
<dbReference type="InterPro" id="IPR036772">
    <property type="entry name" value="SRCR-like_dom_sf"/>
</dbReference>
<dbReference type="GeneTree" id="ENSGT00940000158131"/>
<keyword evidence="1 2" id="KW-1015">Disulfide bond</keyword>
<feature type="domain" description="SRCR" evidence="4">
    <location>
        <begin position="65"/>
        <end position="96"/>
    </location>
</feature>
<evidence type="ECO:0000313" key="6">
    <source>
        <dbReference type="Proteomes" id="UP000314982"/>
    </source>
</evidence>
<feature type="disulfide bond" evidence="2">
    <location>
        <begin position="67"/>
        <end position="77"/>
    </location>
</feature>
<evidence type="ECO:0000313" key="5">
    <source>
        <dbReference type="Ensembl" id="ENSHHUP00000001963.1"/>
    </source>
</evidence>
<dbReference type="Pfam" id="PF00530">
    <property type="entry name" value="SRCR"/>
    <property type="match status" value="1"/>
</dbReference>
<accession>A0A4W5JBZ6</accession>
<feature type="signal peptide" evidence="3">
    <location>
        <begin position="1"/>
        <end position="18"/>
    </location>
</feature>
<dbReference type="GO" id="GO:0005886">
    <property type="term" value="C:plasma membrane"/>
    <property type="evidence" value="ECO:0007669"/>
    <property type="project" value="TreeGrafter"/>
</dbReference>
<reference evidence="5" key="2">
    <citation type="submission" date="2025-08" db="UniProtKB">
        <authorList>
            <consortium name="Ensembl"/>
        </authorList>
    </citation>
    <scope>IDENTIFICATION</scope>
</reference>
<dbReference type="SUPFAM" id="SSF56487">
    <property type="entry name" value="SRCR-like"/>
    <property type="match status" value="1"/>
</dbReference>
<dbReference type="PANTHER" id="PTHR48071:SF24">
    <property type="entry name" value="DELETED IN MALIGNANT BRAIN TUMORS 1 PROTEIN-LIKE"/>
    <property type="match status" value="1"/>
</dbReference>
<evidence type="ECO:0000259" key="4">
    <source>
        <dbReference type="PROSITE" id="PS50287"/>
    </source>
</evidence>
<dbReference type="PANTHER" id="PTHR48071">
    <property type="entry name" value="SRCR DOMAIN-CONTAINING PROTEIN"/>
    <property type="match status" value="1"/>
</dbReference>
<dbReference type="PROSITE" id="PS00420">
    <property type="entry name" value="SRCR_1"/>
    <property type="match status" value="1"/>
</dbReference>
<evidence type="ECO:0000256" key="1">
    <source>
        <dbReference type="ARBA" id="ARBA00023157"/>
    </source>
</evidence>
<dbReference type="Ensembl" id="ENSHHUT00000002034.1">
    <property type="protein sequence ID" value="ENSHHUP00000001963.1"/>
    <property type="gene ID" value="ENSHHUG00000001286.1"/>
</dbReference>